<feature type="signal peptide" evidence="1">
    <location>
        <begin position="1"/>
        <end position="23"/>
    </location>
</feature>
<sequence length="336" mass="38007">MKKVISIFISVAFVASFFLMINATEEATVDVSITEWEVPWEDSRPRDPYVAPDGDIWFVGQRTHYVAEFNPETEEFRKFDLDDGAGPHTVIVDDEGTPWYAGNRANHIGTIDPETGDINKYMMPDDNSARDPHTMAFNQEGDIWFTSQGANSVGKLDVETGNPKIIEVPTQRARPYGIIMDHDMKTPWICLFGTNKLATVNPETMELKEIELPNEDARPRRLAQTSDGNIWYGDYARGYIGMYNTEDGSFKEWEMPSGEQSRPYAVTVDDQDRIWLVETGVSPNMFVGFDTNAKEFISETEIESGGGTVRHMVFHEPTSAIWFGTDTNYLGRAKIQ</sequence>
<keyword evidence="1" id="KW-0732">Signal</keyword>
<dbReference type="AlphaFoldDB" id="A0A2A2GD26"/>
<dbReference type="SUPFAM" id="SSF63829">
    <property type="entry name" value="Calcium-dependent phosphotriesterase"/>
    <property type="match status" value="1"/>
</dbReference>
<feature type="chain" id="PRO_5012313427" evidence="1">
    <location>
        <begin position="24"/>
        <end position="336"/>
    </location>
</feature>
<dbReference type="EMBL" id="NSKE01000003">
    <property type="protein sequence ID" value="PAU94755.1"/>
    <property type="molecule type" value="Genomic_DNA"/>
</dbReference>
<comment type="caution">
    <text evidence="2">The sequence shown here is derived from an EMBL/GenBank/DDBJ whole genome shotgun (WGS) entry which is preliminary data.</text>
</comment>
<dbReference type="InterPro" id="IPR015943">
    <property type="entry name" value="WD40/YVTN_repeat-like_dom_sf"/>
</dbReference>
<dbReference type="Pfam" id="PF24684">
    <property type="entry name" value="Vgb_lyase"/>
    <property type="match status" value="1"/>
</dbReference>
<gene>
    <name evidence="2" type="ORF">CK503_04585</name>
</gene>
<dbReference type="PANTHER" id="PTHR40274:SF3">
    <property type="entry name" value="VIRGINIAMYCIN B LYASE"/>
    <property type="match status" value="1"/>
</dbReference>
<dbReference type="Proteomes" id="UP000218831">
    <property type="component" value="Unassembled WGS sequence"/>
</dbReference>
<organism evidence="2 3">
    <name type="scientific">Fodinibius salipaludis</name>
    <dbReference type="NCBI Taxonomy" id="2032627"/>
    <lineage>
        <taxon>Bacteria</taxon>
        <taxon>Pseudomonadati</taxon>
        <taxon>Balneolota</taxon>
        <taxon>Balneolia</taxon>
        <taxon>Balneolales</taxon>
        <taxon>Balneolaceae</taxon>
        <taxon>Fodinibius</taxon>
    </lineage>
</organism>
<dbReference type="Gene3D" id="2.130.10.10">
    <property type="entry name" value="YVTN repeat-like/Quinoprotein amine dehydrogenase"/>
    <property type="match status" value="1"/>
</dbReference>
<evidence type="ECO:0000313" key="3">
    <source>
        <dbReference type="Proteomes" id="UP000218831"/>
    </source>
</evidence>
<keyword evidence="3" id="KW-1185">Reference proteome</keyword>
<dbReference type="RefSeq" id="WP_095605621.1">
    <property type="nucleotide sequence ID" value="NZ_NSKE01000003.1"/>
</dbReference>
<proteinExistence type="predicted"/>
<accession>A0A2A2GD26</accession>
<dbReference type="OrthoDB" id="2633250at2"/>
<evidence type="ECO:0000313" key="2">
    <source>
        <dbReference type="EMBL" id="PAU94755.1"/>
    </source>
</evidence>
<dbReference type="PANTHER" id="PTHR40274">
    <property type="entry name" value="VIRGINIAMYCIN B LYASE"/>
    <property type="match status" value="1"/>
</dbReference>
<evidence type="ECO:0000256" key="1">
    <source>
        <dbReference type="SAM" id="SignalP"/>
    </source>
</evidence>
<reference evidence="2 3" key="1">
    <citation type="submission" date="2017-08" db="EMBL/GenBank/DDBJ databases">
        <title>Aliifodinibius alkalisoli sp. nov., isolated from saline alkaline soil.</title>
        <authorList>
            <person name="Liu D."/>
            <person name="Zhang G."/>
        </authorList>
    </citation>
    <scope>NUCLEOTIDE SEQUENCE [LARGE SCALE GENOMIC DNA]</scope>
    <source>
        <strain evidence="2 3">WN023</strain>
    </source>
</reference>
<protein>
    <submittedName>
        <fullName evidence="2">Lyase</fullName>
    </submittedName>
</protein>
<keyword evidence="2" id="KW-0456">Lyase</keyword>
<dbReference type="InterPro" id="IPR051344">
    <property type="entry name" value="Vgb"/>
</dbReference>
<dbReference type="GO" id="GO:0016829">
    <property type="term" value="F:lyase activity"/>
    <property type="evidence" value="ECO:0007669"/>
    <property type="project" value="UniProtKB-KW"/>
</dbReference>
<name>A0A2A2GD26_9BACT</name>